<dbReference type="PANTHER" id="PTHR24148">
    <property type="entry name" value="ANKYRIN REPEAT DOMAIN-CONTAINING PROTEIN 39 HOMOLOG-RELATED"/>
    <property type="match status" value="1"/>
</dbReference>
<gene>
    <name evidence="2" type="ORF">TRIATDRAFT_316866</name>
</gene>
<dbReference type="PANTHER" id="PTHR24148:SF73">
    <property type="entry name" value="HET DOMAIN PROTEIN (AFU_ORTHOLOGUE AFUA_8G01020)"/>
    <property type="match status" value="1"/>
</dbReference>
<feature type="domain" description="Heterokaryon incompatibility" evidence="1">
    <location>
        <begin position="45"/>
        <end position="276"/>
    </location>
</feature>
<comment type="caution">
    <text evidence="2">The sequence shown here is derived from an EMBL/GenBank/DDBJ whole genome shotgun (WGS) entry which is preliminary data.</text>
</comment>
<reference evidence="2 3" key="1">
    <citation type="journal article" date="2011" name="Genome Biol.">
        <title>Comparative genome sequence analysis underscores mycoparasitism as the ancestral life style of Trichoderma.</title>
        <authorList>
            <person name="Kubicek C.P."/>
            <person name="Herrera-Estrella A."/>
            <person name="Seidl-Seiboth V."/>
            <person name="Martinez D.A."/>
            <person name="Druzhinina I.S."/>
            <person name="Thon M."/>
            <person name="Zeilinger S."/>
            <person name="Casas-Flores S."/>
            <person name="Horwitz B.A."/>
            <person name="Mukherjee P.K."/>
            <person name="Mukherjee M."/>
            <person name="Kredics L."/>
            <person name="Alcaraz L.D."/>
            <person name="Aerts A."/>
            <person name="Antal Z."/>
            <person name="Atanasova L."/>
            <person name="Cervantes-Badillo M.G."/>
            <person name="Challacombe J."/>
            <person name="Chertkov O."/>
            <person name="McCluskey K."/>
            <person name="Coulpier F."/>
            <person name="Deshpande N."/>
            <person name="von Doehren H."/>
            <person name="Ebbole D.J."/>
            <person name="Esquivel-Naranjo E.U."/>
            <person name="Fekete E."/>
            <person name="Flipphi M."/>
            <person name="Glaser F."/>
            <person name="Gomez-Rodriguez E.Y."/>
            <person name="Gruber S."/>
            <person name="Han C."/>
            <person name="Henrissat B."/>
            <person name="Hermosa R."/>
            <person name="Hernandez-Onate M."/>
            <person name="Karaffa L."/>
            <person name="Kosti I."/>
            <person name="Le Crom S."/>
            <person name="Lindquist E."/>
            <person name="Lucas S."/>
            <person name="Luebeck M."/>
            <person name="Luebeck P.S."/>
            <person name="Margeot A."/>
            <person name="Metz B."/>
            <person name="Misra M."/>
            <person name="Nevalainen H."/>
            <person name="Omann M."/>
            <person name="Packer N."/>
            <person name="Perrone G."/>
            <person name="Uresti-Rivera E.E."/>
            <person name="Salamov A."/>
            <person name="Schmoll M."/>
            <person name="Seiboth B."/>
            <person name="Shapiro H."/>
            <person name="Sukno S."/>
            <person name="Tamayo-Ramos J.A."/>
            <person name="Tisch D."/>
            <person name="Wiest A."/>
            <person name="Wilkinson H.H."/>
            <person name="Zhang M."/>
            <person name="Coutinho P.M."/>
            <person name="Kenerley C.M."/>
            <person name="Monte E."/>
            <person name="Baker S.E."/>
            <person name="Grigoriev I.V."/>
        </authorList>
    </citation>
    <scope>NUCLEOTIDE SEQUENCE [LARGE SCALE GENOMIC DNA]</scope>
    <source>
        <strain evidence="3">ATCC 20476 / IMI 206040</strain>
    </source>
</reference>
<dbReference type="InterPro" id="IPR052895">
    <property type="entry name" value="HetReg/Transcr_Mod"/>
</dbReference>
<dbReference type="GeneID" id="25783213"/>
<dbReference type="OMA" id="CNFPMVL"/>
<dbReference type="OrthoDB" id="2157530at2759"/>
<dbReference type="AlphaFoldDB" id="G9NQN7"/>
<accession>G9NQN7</accession>
<evidence type="ECO:0000313" key="2">
    <source>
        <dbReference type="EMBL" id="EHK46860.1"/>
    </source>
</evidence>
<keyword evidence="3" id="KW-1185">Reference proteome</keyword>
<dbReference type="KEGG" id="tatv:25783213"/>
<proteinExistence type="predicted"/>
<dbReference type="eggNOG" id="ENOG502RUFN">
    <property type="taxonomic scope" value="Eukaryota"/>
</dbReference>
<dbReference type="Proteomes" id="UP000005426">
    <property type="component" value="Unassembled WGS sequence"/>
</dbReference>
<sequence>MPQPYIFSDLKAPKNFRLLTILPGIYNEPLQCTIFECQLQDSSSYEALSYAWGASGAPDEHRPTISLNKQEFIISSTLEQALRRLRRLDTERVMWIDRVCINQDNINERNTQVTIMPDIYRGAVRVIAWIGERSDDSDRALSFLKEMAMHHKYTMRHWWRNGVRLGSDTSSECGEGTRADYTNEADDVSSSGFADDVPQPRLSAFEKKEMKDMSWSDIWKKIQHNQTQQGHILTGCPVLYDCSYIPFFKNSRQPDWEAVDNLLARLWWSRTWVVQEIWLAKDAILLCGDSSLKWKTFTKAMEYQEAWDDMGCLVRGTKRWEIWSTLKSRYGLAIHISQKRLLGSRLSDILWNTWDRDVTDPRDKVFAILGLVGESYNATLPNIDYSKSTEQVYQEVASLIITKENSLDILLAASGLASGGKLPSWVPDWRRRANEYRPALFINASLMRIQCYHSGSANAVYFHGHGYSASGAMEPQVIFHDNLTVLQVRAVVFDTIAEVSTDFDGGLSAANITEHAQTLIRNSHTSGALSSKSAISDGELTKVLTAGSFIHNRSLRNANMVIENVMKLRRFFITNGGHLAIGPSRVQVGDVISIIAGCNFPMVLRAVGSYFNLVGEAYIQNHMTGEILEHYPVESASWVDICIT</sequence>
<dbReference type="EMBL" id="ABDG02000021">
    <property type="protein sequence ID" value="EHK46860.1"/>
    <property type="molecule type" value="Genomic_DNA"/>
</dbReference>
<dbReference type="STRING" id="452589.G9NQN7"/>
<dbReference type="HOGENOM" id="CLU_004184_7_2_1"/>
<organism evidence="2 3">
    <name type="scientific">Hypocrea atroviridis (strain ATCC 20476 / IMI 206040)</name>
    <name type="common">Trichoderma atroviride</name>
    <dbReference type="NCBI Taxonomy" id="452589"/>
    <lineage>
        <taxon>Eukaryota</taxon>
        <taxon>Fungi</taxon>
        <taxon>Dikarya</taxon>
        <taxon>Ascomycota</taxon>
        <taxon>Pezizomycotina</taxon>
        <taxon>Sordariomycetes</taxon>
        <taxon>Hypocreomycetidae</taxon>
        <taxon>Hypocreales</taxon>
        <taxon>Hypocreaceae</taxon>
        <taxon>Trichoderma</taxon>
    </lineage>
</organism>
<protein>
    <recommendedName>
        <fullName evidence="1">Heterokaryon incompatibility domain-containing protein</fullName>
    </recommendedName>
</protein>
<dbReference type="InterPro" id="IPR010730">
    <property type="entry name" value="HET"/>
</dbReference>
<evidence type="ECO:0000259" key="1">
    <source>
        <dbReference type="Pfam" id="PF06985"/>
    </source>
</evidence>
<dbReference type="Pfam" id="PF26639">
    <property type="entry name" value="Het-6_barrel"/>
    <property type="match status" value="1"/>
</dbReference>
<name>G9NQN7_HYPAI</name>
<dbReference type="Pfam" id="PF06985">
    <property type="entry name" value="HET"/>
    <property type="match status" value="1"/>
</dbReference>
<evidence type="ECO:0000313" key="3">
    <source>
        <dbReference type="Proteomes" id="UP000005426"/>
    </source>
</evidence>